<dbReference type="GO" id="GO:0005634">
    <property type="term" value="C:nucleus"/>
    <property type="evidence" value="ECO:0007669"/>
    <property type="project" value="TreeGrafter"/>
</dbReference>
<keyword evidence="5" id="KW-1185">Reference proteome</keyword>
<dbReference type="RefSeq" id="XP_033684335.1">
    <property type="nucleotide sequence ID" value="XM_033826848.1"/>
</dbReference>
<feature type="compositionally biased region" description="Basic and acidic residues" evidence="1">
    <location>
        <begin position="469"/>
        <end position="484"/>
    </location>
</feature>
<sequence>MRVSSTIFAPALIWPLMGNVSLVCIMGKSNTPNLDAAVSSLSLADDRNSFDDLRKYCESRPMLEVIRYLSGITLDGLVNAPEKLLKAVLVSIDLEWHQYEPEGEITEVGITILRVEDLLHHPEKSDLLGLLKNTTRYHCVKETCHMHNKKSGLDAEKNFLFGYTRFVFVTVDEAKQILTNVLDAQTCDDGSKAPVAMVGHAFQNDRGMLKRKWNLDFSVGGLDAVINSLDLIIKKMRAYYIYNSAGRRGIIKRFSGLVQKGSTVQCRQQPAMGDLNAQRFRLVIYWIHSMKKLARQAGVLDNEPKFENIMESFGIEPKWLRNAGNDTVYCLVLTLLLGLFPILYPDTPSGFPLDSSLNGLSLNNIPDQFSQWCKQQPSPTLGNALFCFYCEIADDHPADICPNKDLQVCHLCAGAPGKKNYQYRKKPRGIGRVAASSSTGTTSGRCRRKGNELAVGRLVAQKTLGPGRMGEREIEGEERGRESAVEGSEESVDSDEE</sequence>
<evidence type="ECO:0000256" key="2">
    <source>
        <dbReference type="SAM" id="SignalP"/>
    </source>
</evidence>
<protein>
    <recommendedName>
        <fullName evidence="3">Gfd2/YDR514C-like C-terminal domain-containing protein</fullName>
    </recommendedName>
</protein>
<dbReference type="InterPro" id="IPR040151">
    <property type="entry name" value="Gfd2/YDR514C-like"/>
</dbReference>
<gene>
    <name evidence="4" type="ORF">BU26DRAFT_505378</name>
</gene>
<reference evidence="4" key="1">
    <citation type="journal article" date="2020" name="Stud. Mycol.">
        <title>101 Dothideomycetes genomes: a test case for predicting lifestyles and emergence of pathogens.</title>
        <authorList>
            <person name="Haridas S."/>
            <person name="Albert R."/>
            <person name="Binder M."/>
            <person name="Bloem J."/>
            <person name="Labutti K."/>
            <person name="Salamov A."/>
            <person name="Andreopoulos B."/>
            <person name="Baker S."/>
            <person name="Barry K."/>
            <person name="Bills G."/>
            <person name="Bluhm B."/>
            <person name="Cannon C."/>
            <person name="Castanera R."/>
            <person name="Culley D."/>
            <person name="Daum C."/>
            <person name="Ezra D."/>
            <person name="Gonzalez J."/>
            <person name="Henrissat B."/>
            <person name="Kuo A."/>
            <person name="Liang C."/>
            <person name="Lipzen A."/>
            <person name="Lutzoni F."/>
            <person name="Magnuson J."/>
            <person name="Mondo S."/>
            <person name="Nolan M."/>
            <person name="Ohm R."/>
            <person name="Pangilinan J."/>
            <person name="Park H.-J."/>
            <person name="Ramirez L."/>
            <person name="Alfaro M."/>
            <person name="Sun H."/>
            <person name="Tritt A."/>
            <person name="Yoshinaga Y."/>
            <person name="Zwiers L.-H."/>
            <person name="Turgeon B."/>
            <person name="Goodwin S."/>
            <person name="Spatafora J."/>
            <person name="Crous P."/>
            <person name="Grigoriev I."/>
        </authorList>
    </citation>
    <scope>NUCLEOTIDE SEQUENCE</scope>
    <source>
        <strain evidence="4">CBS 122368</strain>
    </source>
</reference>
<evidence type="ECO:0000313" key="4">
    <source>
        <dbReference type="EMBL" id="KAF2249331.1"/>
    </source>
</evidence>
<feature type="signal peptide" evidence="2">
    <location>
        <begin position="1"/>
        <end position="21"/>
    </location>
</feature>
<dbReference type="Pfam" id="PF21762">
    <property type="entry name" value="DEDDh_C"/>
    <property type="match status" value="1"/>
</dbReference>
<dbReference type="EMBL" id="ML987195">
    <property type="protein sequence ID" value="KAF2249331.1"/>
    <property type="molecule type" value="Genomic_DNA"/>
</dbReference>
<evidence type="ECO:0000259" key="3">
    <source>
        <dbReference type="Pfam" id="PF21762"/>
    </source>
</evidence>
<dbReference type="PANTHER" id="PTHR28083">
    <property type="entry name" value="GOOD FOR FULL DBP5 ACTIVITY PROTEIN 2"/>
    <property type="match status" value="1"/>
</dbReference>
<feature type="domain" description="Gfd2/YDR514C-like C-terminal" evidence="3">
    <location>
        <begin position="88"/>
        <end position="230"/>
    </location>
</feature>
<feature type="chain" id="PRO_5025560041" description="Gfd2/YDR514C-like C-terminal domain-containing protein" evidence="2">
    <location>
        <begin position="22"/>
        <end position="497"/>
    </location>
</feature>
<dbReference type="AlphaFoldDB" id="A0A6A6IFW8"/>
<feature type="compositionally biased region" description="Acidic residues" evidence="1">
    <location>
        <begin position="487"/>
        <end position="497"/>
    </location>
</feature>
<evidence type="ECO:0000313" key="5">
    <source>
        <dbReference type="Proteomes" id="UP000800094"/>
    </source>
</evidence>
<dbReference type="GeneID" id="54580178"/>
<proteinExistence type="predicted"/>
<organism evidence="4 5">
    <name type="scientific">Trematosphaeria pertusa</name>
    <dbReference type="NCBI Taxonomy" id="390896"/>
    <lineage>
        <taxon>Eukaryota</taxon>
        <taxon>Fungi</taxon>
        <taxon>Dikarya</taxon>
        <taxon>Ascomycota</taxon>
        <taxon>Pezizomycotina</taxon>
        <taxon>Dothideomycetes</taxon>
        <taxon>Pleosporomycetidae</taxon>
        <taxon>Pleosporales</taxon>
        <taxon>Massarineae</taxon>
        <taxon>Trematosphaeriaceae</taxon>
        <taxon>Trematosphaeria</taxon>
    </lineage>
</organism>
<name>A0A6A6IFW8_9PLEO</name>
<dbReference type="Proteomes" id="UP000800094">
    <property type="component" value="Unassembled WGS sequence"/>
</dbReference>
<dbReference type="PANTHER" id="PTHR28083:SF1">
    <property type="entry name" value="GOOD FOR FULL DBP5 ACTIVITY PROTEIN 2"/>
    <property type="match status" value="1"/>
</dbReference>
<evidence type="ECO:0000256" key="1">
    <source>
        <dbReference type="SAM" id="MobiDB-lite"/>
    </source>
</evidence>
<dbReference type="InterPro" id="IPR048519">
    <property type="entry name" value="Gfd2/YDR514C-like_C"/>
</dbReference>
<accession>A0A6A6IFW8</accession>
<keyword evidence="2" id="KW-0732">Signal</keyword>
<feature type="region of interest" description="Disordered" evidence="1">
    <location>
        <begin position="460"/>
        <end position="497"/>
    </location>
</feature>